<evidence type="ECO:0000313" key="1">
    <source>
        <dbReference type="EMBL" id="SLM62380.1"/>
    </source>
</evidence>
<dbReference type="AlphaFoldDB" id="A0A375A8M5"/>
<dbReference type="RefSeq" id="WP_145916202.1">
    <property type="nucleotide sequence ID" value="NZ_LT615367.1"/>
</dbReference>
<gene>
    <name evidence="1" type="ORF">DAQ1742_01393</name>
</gene>
<proteinExistence type="predicted"/>
<name>A0A375A8M5_9GAMM</name>
<sequence length="71" mass="7902">MPHNRTTGRYFPFLRLWAFTFRQADACGVWTGKHPLQDGHNPAPVAQWALPFIGNTCTGQSGSTPAFRLSL</sequence>
<dbReference type="Proteomes" id="UP000294820">
    <property type="component" value="Chromosome 1"/>
</dbReference>
<evidence type="ECO:0000313" key="2">
    <source>
        <dbReference type="Proteomes" id="UP000294820"/>
    </source>
</evidence>
<protein>
    <submittedName>
        <fullName evidence="1">Uncharacterized protein</fullName>
    </submittedName>
</protein>
<dbReference type="KEGG" id="daq:DAQ1742_01393"/>
<dbReference type="EMBL" id="LT615367">
    <property type="protein sequence ID" value="SLM62380.1"/>
    <property type="molecule type" value="Genomic_DNA"/>
</dbReference>
<accession>A0A375A8M5</accession>
<reference evidence="1 2" key="1">
    <citation type="submission" date="2016-09" db="EMBL/GenBank/DDBJ databases">
        <authorList>
            <person name="Reverchon S."/>
            <person name="Nasser W."/>
            <person name="Leonard S."/>
            <person name="Brochier C."/>
            <person name="Duprey A."/>
        </authorList>
    </citation>
    <scope>NUCLEOTIDE SEQUENCE [LARGE SCALE GENOMIC DNA]</scope>
    <source>
        <strain evidence="1 2">174/2</strain>
    </source>
</reference>
<organism evidence="1 2">
    <name type="scientific">Dickeya aquatica</name>
    <dbReference type="NCBI Taxonomy" id="1401087"/>
    <lineage>
        <taxon>Bacteria</taxon>
        <taxon>Pseudomonadati</taxon>
        <taxon>Pseudomonadota</taxon>
        <taxon>Gammaproteobacteria</taxon>
        <taxon>Enterobacterales</taxon>
        <taxon>Pectobacteriaceae</taxon>
        <taxon>Dickeya</taxon>
    </lineage>
</organism>
<keyword evidence="2" id="KW-1185">Reference proteome</keyword>